<dbReference type="SUPFAM" id="SSF48452">
    <property type="entry name" value="TPR-like"/>
    <property type="match status" value="1"/>
</dbReference>
<dbReference type="NCBIfam" id="TIGR01068">
    <property type="entry name" value="thioredoxin"/>
    <property type="match status" value="1"/>
</dbReference>
<keyword evidence="4" id="KW-1015">Disulfide bond</keyword>
<keyword evidence="2" id="KW-0813">Transport</keyword>
<dbReference type="CDD" id="cd02956">
    <property type="entry name" value="ybbN"/>
    <property type="match status" value="1"/>
</dbReference>
<dbReference type="InterPro" id="IPR013766">
    <property type="entry name" value="Thioredoxin_domain"/>
</dbReference>
<dbReference type="InterPro" id="IPR011990">
    <property type="entry name" value="TPR-like_helical_dom_sf"/>
</dbReference>
<protein>
    <recommendedName>
        <fullName evidence="6">Thioredoxin</fullName>
    </recommendedName>
</protein>
<evidence type="ECO:0000256" key="4">
    <source>
        <dbReference type="ARBA" id="ARBA00023157"/>
    </source>
</evidence>
<dbReference type="PANTHER" id="PTHR45663">
    <property type="entry name" value="GEO12009P1"/>
    <property type="match status" value="1"/>
</dbReference>
<keyword evidence="5" id="KW-0676">Redox-active center</keyword>
<dbReference type="FunFam" id="3.40.30.10:FF:000001">
    <property type="entry name" value="Thioredoxin"/>
    <property type="match status" value="1"/>
</dbReference>
<evidence type="ECO:0000256" key="3">
    <source>
        <dbReference type="ARBA" id="ARBA00022982"/>
    </source>
</evidence>
<dbReference type="Pfam" id="PF14559">
    <property type="entry name" value="TPR_19"/>
    <property type="match status" value="1"/>
</dbReference>
<proteinExistence type="inferred from homology"/>
<comment type="similarity">
    <text evidence="1">Belongs to the thioredoxin family.</text>
</comment>
<evidence type="ECO:0000256" key="2">
    <source>
        <dbReference type="ARBA" id="ARBA00022448"/>
    </source>
</evidence>
<dbReference type="GO" id="GO:0015035">
    <property type="term" value="F:protein-disulfide reductase activity"/>
    <property type="evidence" value="ECO:0007669"/>
    <property type="project" value="UniProtKB-UniRule"/>
</dbReference>
<dbReference type="OrthoDB" id="9790390at2"/>
<keyword evidence="3" id="KW-0249">Electron transport</keyword>
<dbReference type="InterPro" id="IPR036249">
    <property type="entry name" value="Thioredoxin-like_sf"/>
</dbReference>
<evidence type="ECO:0000313" key="9">
    <source>
        <dbReference type="Proteomes" id="UP000275461"/>
    </source>
</evidence>
<dbReference type="RefSeq" id="WP_121442192.1">
    <property type="nucleotide sequence ID" value="NZ_RCDA01000001.1"/>
</dbReference>
<dbReference type="Pfam" id="PF14561">
    <property type="entry name" value="TPR_20"/>
    <property type="match status" value="1"/>
</dbReference>
<evidence type="ECO:0000256" key="5">
    <source>
        <dbReference type="ARBA" id="ARBA00023284"/>
    </source>
</evidence>
<dbReference type="Pfam" id="PF00085">
    <property type="entry name" value="Thioredoxin"/>
    <property type="match status" value="1"/>
</dbReference>
<dbReference type="GO" id="GO:0006950">
    <property type="term" value="P:response to stress"/>
    <property type="evidence" value="ECO:0007669"/>
    <property type="project" value="UniProtKB-ARBA"/>
</dbReference>
<name>A0A498C8L7_9GAMM</name>
<keyword evidence="9" id="KW-1185">Reference proteome</keyword>
<comment type="caution">
    <text evidence="8">The sequence shown here is derived from an EMBL/GenBank/DDBJ whole genome shotgun (WGS) entry which is preliminary data.</text>
</comment>
<dbReference type="Proteomes" id="UP000275461">
    <property type="component" value="Unassembled WGS sequence"/>
</dbReference>
<dbReference type="PANTHER" id="PTHR45663:SF11">
    <property type="entry name" value="GEO12009P1"/>
    <property type="match status" value="1"/>
</dbReference>
<dbReference type="AlphaFoldDB" id="A0A498C8L7"/>
<dbReference type="PRINTS" id="PR00421">
    <property type="entry name" value="THIOREDOXIN"/>
</dbReference>
<gene>
    <name evidence="8" type="ORF">DFR31_1380</name>
</gene>
<evidence type="ECO:0000313" key="8">
    <source>
        <dbReference type="EMBL" id="RLK51439.1"/>
    </source>
</evidence>
<organism evidence="8 9">
    <name type="scientific">Alkalispirillum mobile</name>
    <dbReference type="NCBI Taxonomy" id="85925"/>
    <lineage>
        <taxon>Bacteria</taxon>
        <taxon>Pseudomonadati</taxon>
        <taxon>Pseudomonadota</taxon>
        <taxon>Gammaproteobacteria</taxon>
        <taxon>Chromatiales</taxon>
        <taxon>Ectothiorhodospiraceae</taxon>
        <taxon>Alkalispirillum</taxon>
    </lineage>
</organism>
<accession>A0A498C8L7</accession>
<dbReference type="Gene3D" id="1.25.40.10">
    <property type="entry name" value="Tetratricopeptide repeat domain"/>
    <property type="match status" value="2"/>
</dbReference>
<evidence type="ECO:0000256" key="1">
    <source>
        <dbReference type="ARBA" id="ARBA00008987"/>
    </source>
</evidence>
<dbReference type="SUPFAM" id="SSF52833">
    <property type="entry name" value="Thioredoxin-like"/>
    <property type="match status" value="1"/>
</dbReference>
<dbReference type="PROSITE" id="PS51352">
    <property type="entry name" value="THIOREDOXIN_2"/>
    <property type="match status" value="1"/>
</dbReference>
<dbReference type="InterPro" id="IPR005746">
    <property type="entry name" value="Thioredoxin"/>
</dbReference>
<reference evidence="8 9" key="1">
    <citation type="submission" date="2018-10" db="EMBL/GenBank/DDBJ databases">
        <title>Genomic Encyclopedia of Type Strains, Phase IV (KMG-IV): sequencing the most valuable type-strain genomes for metagenomic binning, comparative biology and taxonomic classification.</title>
        <authorList>
            <person name="Goeker M."/>
        </authorList>
    </citation>
    <scope>NUCLEOTIDE SEQUENCE [LARGE SCALE GENOMIC DNA]</scope>
    <source>
        <strain evidence="8 9">DSM 12769</strain>
    </source>
</reference>
<feature type="domain" description="Thioredoxin" evidence="7">
    <location>
        <begin position="1"/>
        <end position="113"/>
    </location>
</feature>
<sequence>MTTSPHIIDITMDNFQSEVLEGSMQQPVLVDFWAEWCQPCKTLMPLLEKLAEEYRGAFRLARVNCDEQQAIAAQVGVRSLPTVILVSQGQVLDQFTGALPEGELRRFLDQHVQAPQADPLEQARELVAAGDLQGAIPLLEQARSDRPDDQEVALDLAHALMQTGEPEKAEAIVAELPDDARHDPRCKGIKAHRAFSEQLADLPGRDALAARLEQDPADTEARHGLALYQVLAGENEPALEHLLWIVRHDRQWGDDRGRDTLLRVFDLLGAEDPLVRQYRSRLFQSLY</sequence>
<dbReference type="GO" id="GO:0005737">
    <property type="term" value="C:cytoplasm"/>
    <property type="evidence" value="ECO:0007669"/>
    <property type="project" value="TreeGrafter"/>
</dbReference>
<dbReference type="Gene3D" id="3.40.30.10">
    <property type="entry name" value="Glutaredoxin"/>
    <property type="match status" value="1"/>
</dbReference>
<evidence type="ECO:0000256" key="6">
    <source>
        <dbReference type="NCBIfam" id="TIGR01068"/>
    </source>
</evidence>
<dbReference type="EMBL" id="RCDA01000001">
    <property type="protein sequence ID" value="RLK51439.1"/>
    <property type="molecule type" value="Genomic_DNA"/>
</dbReference>
<evidence type="ECO:0000259" key="7">
    <source>
        <dbReference type="PROSITE" id="PS51352"/>
    </source>
</evidence>